<dbReference type="Pfam" id="PF03018">
    <property type="entry name" value="Dirigent"/>
    <property type="match status" value="1"/>
</dbReference>
<feature type="signal peptide" evidence="4">
    <location>
        <begin position="1"/>
        <end position="25"/>
    </location>
</feature>
<dbReference type="PANTHER" id="PTHR47586:SF1">
    <property type="entry name" value="DIRIGENT PROTEIN"/>
    <property type="match status" value="1"/>
</dbReference>
<dbReference type="GO" id="GO:0009699">
    <property type="term" value="P:phenylpropanoid biosynthetic process"/>
    <property type="evidence" value="ECO:0007669"/>
    <property type="project" value="UniProtKB-ARBA"/>
</dbReference>
<dbReference type="GO" id="GO:0048046">
    <property type="term" value="C:apoplast"/>
    <property type="evidence" value="ECO:0007669"/>
    <property type="project" value="UniProtKB-SubCell"/>
</dbReference>
<dbReference type="EMBL" id="JAMRDG010000002">
    <property type="protein sequence ID" value="KAJ3685774.1"/>
    <property type="molecule type" value="Genomic_DNA"/>
</dbReference>
<reference evidence="5 6" key="1">
    <citation type="journal article" date="2022" name="Cell">
        <title>Repeat-based holocentromeres influence genome architecture and karyotype evolution.</title>
        <authorList>
            <person name="Hofstatter P.G."/>
            <person name="Thangavel G."/>
            <person name="Lux T."/>
            <person name="Neumann P."/>
            <person name="Vondrak T."/>
            <person name="Novak P."/>
            <person name="Zhang M."/>
            <person name="Costa L."/>
            <person name="Castellani M."/>
            <person name="Scott A."/>
            <person name="Toegelov H."/>
            <person name="Fuchs J."/>
            <person name="Mata-Sucre Y."/>
            <person name="Dias Y."/>
            <person name="Vanzela A.L.L."/>
            <person name="Huettel B."/>
            <person name="Almeida C.C.S."/>
            <person name="Simkova H."/>
            <person name="Souza G."/>
            <person name="Pedrosa-Harand A."/>
            <person name="Macas J."/>
            <person name="Mayer K.F.X."/>
            <person name="Houben A."/>
            <person name="Marques A."/>
        </authorList>
    </citation>
    <scope>NUCLEOTIDE SEQUENCE [LARGE SCALE GENOMIC DNA]</scope>
    <source>
        <strain evidence="5">RhyTen1mFocal</strain>
    </source>
</reference>
<organism evidence="5 6">
    <name type="scientific">Rhynchospora tenuis</name>
    <dbReference type="NCBI Taxonomy" id="198213"/>
    <lineage>
        <taxon>Eukaryota</taxon>
        <taxon>Viridiplantae</taxon>
        <taxon>Streptophyta</taxon>
        <taxon>Embryophyta</taxon>
        <taxon>Tracheophyta</taxon>
        <taxon>Spermatophyta</taxon>
        <taxon>Magnoliopsida</taxon>
        <taxon>Liliopsida</taxon>
        <taxon>Poales</taxon>
        <taxon>Cyperaceae</taxon>
        <taxon>Cyperoideae</taxon>
        <taxon>Rhynchosporeae</taxon>
        <taxon>Rhynchospora</taxon>
    </lineage>
</organism>
<keyword evidence="4" id="KW-0732">Signal</keyword>
<feature type="chain" id="PRO_5041773979" description="Dirigent protein" evidence="4">
    <location>
        <begin position="26"/>
        <end position="186"/>
    </location>
</feature>
<dbReference type="InterPro" id="IPR044859">
    <property type="entry name" value="Allene_oxi_cyc_Dirigent"/>
</dbReference>
<keyword evidence="4" id="KW-0052">Apoplast</keyword>
<keyword evidence="6" id="KW-1185">Reference proteome</keyword>
<dbReference type="AlphaFoldDB" id="A0AAD5WC74"/>
<comment type="caution">
    <text evidence="5">The sequence shown here is derived from an EMBL/GenBank/DDBJ whole genome shotgun (WGS) entry which is preliminary data.</text>
</comment>
<comment type="subcellular location">
    <subcellularLocation>
        <location evidence="4">Secreted</location>
        <location evidence="4">Extracellular space</location>
        <location evidence="4">Apoplast</location>
    </subcellularLocation>
</comment>
<protein>
    <recommendedName>
        <fullName evidence="4">Dirigent protein</fullName>
    </recommendedName>
</protein>
<evidence type="ECO:0000256" key="3">
    <source>
        <dbReference type="ARBA" id="ARBA00022525"/>
    </source>
</evidence>
<evidence type="ECO:0000256" key="4">
    <source>
        <dbReference type="RuleBase" id="RU363099"/>
    </source>
</evidence>
<comment type="similarity">
    <text evidence="1 4">Belongs to the plant dirigent protein family.</text>
</comment>
<evidence type="ECO:0000256" key="2">
    <source>
        <dbReference type="ARBA" id="ARBA00011738"/>
    </source>
</evidence>
<comment type="subunit">
    <text evidence="2 4">Homodimer.</text>
</comment>
<gene>
    <name evidence="5" type="ORF">LUZ61_014938</name>
</gene>
<dbReference type="InterPro" id="IPR004265">
    <property type="entry name" value="Dirigent"/>
</dbReference>
<name>A0AAD5WC74_9POAL</name>
<keyword evidence="3 4" id="KW-0964">Secreted</keyword>
<sequence>MTSAFPYLFALLTLSILSIHQAALASTQNGHYNIKTLNFTLYQHETINKTGFIVVDGVAGVGVSQTTTPFGTLYVFRDNLTTHVGGSSRFAGVAEGTSLTTSFDGLRSLSIAKITLNFKGYEGSISIVGGTHNTKPSEYPVVGGTGDFLYVLGHIRSTPVDLTGLTVVYQIDFFLYWPPYAATAPK</sequence>
<dbReference type="Gene3D" id="2.40.480.10">
    <property type="entry name" value="Allene oxide cyclase-like"/>
    <property type="match status" value="1"/>
</dbReference>
<proteinExistence type="inferred from homology"/>
<evidence type="ECO:0000256" key="1">
    <source>
        <dbReference type="ARBA" id="ARBA00010746"/>
    </source>
</evidence>
<dbReference type="PANTHER" id="PTHR47586">
    <property type="entry name" value="DIRIGENT PROTEIN"/>
    <property type="match status" value="1"/>
</dbReference>
<dbReference type="Proteomes" id="UP001210211">
    <property type="component" value="Unassembled WGS sequence"/>
</dbReference>
<evidence type="ECO:0000313" key="6">
    <source>
        <dbReference type="Proteomes" id="UP001210211"/>
    </source>
</evidence>
<accession>A0AAD5WC74</accession>
<evidence type="ECO:0000313" key="5">
    <source>
        <dbReference type="EMBL" id="KAJ3685774.1"/>
    </source>
</evidence>
<comment type="function">
    <text evidence="4">Dirigent proteins impart stereoselectivity on the phenoxy radical-coupling reaction, yielding optically active lignans from two molecules of coniferyl alcohol in the biosynthesis of lignans, flavonolignans, and alkaloids and thus plays a central role in plant secondary metabolism.</text>
</comment>